<protein>
    <submittedName>
        <fullName evidence="2">Uncharacterized protein</fullName>
    </submittedName>
</protein>
<evidence type="ECO:0000313" key="3">
    <source>
        <dbReference type="Proteomes" id="UP001500253"/>
    </source>
</evidence>
<dbReference type="Proteomes" id="UP001500253">
    <property type="component" value="Unassembled WGS sequence"/>
</dbReference>
<reference evidence="2 3" key="1">
    <citation type="journal article" date="2019" name="Int. J. Syst. Evol. Microbiol.">
        <title>The Global Catalogue of Microorganisms (GCM) 10K type strain sequencing project: providing services to taxonomists for standard genome sequencing and annotation.</title>
        <authorList>
            <consortium name="The Broad Institute Genomics Platform"/>
            <consortium name="The Broad Institute Genome Sequencing Center for Infectious Disease"/>
            <person name="Wu L."/>
            <person name="Ma J."/>
        </authorList>
    </citation>
    <scope>NUCLEOTIDE SEQUENCE [LARGE SCALE GENOMIC DNA]</scope>
    <source>
        <strain evidence="2 3">JCM 4316</strain>
    </source>
</reference>
<proteinExistence type="predicted"/>
<feature type="compositionally biased region" description="Low complexity" evidence="1">
    <location>
        <begin position="25"/>
        <end position="35"/>
    </location>
</feature>
<comment type="caution">
    <text evidence="2">The sequence shown here is derived from an EMBL/GenBank/DDBJ whole genome shotgun (WGS) entry which is preliminary data.</text>
</comment>
<organism evidence="2 3">
    <name type="scientific">Streptomyces cuspidosporus</name>
    <dbReference type="NCBI Taxonomy" id="66882"/>
    <lineage>
        <taxon>Bacteria</taxon>
        <taxon>Bacillati</taxon>
        <taxon>Actinomycetota</taxon>
        <taxon>Actinomycetes</taxon>
        <taxon>Kitasatosporales</taxon>
        <taxon>Streptomycetaceae</taxon>
        <taxon>Streptomyces</taxon>
    </lineage>
</organism>
<feature type="region of interest" description="Disordered" evidence="1">
    <location>
        <begin position="1"/>
        <end position="35"/>
    </location>
</feature>
<evidence type="ECO:0000313" key="2">
    <source>
        <dbReference type="EMBL" id="GAA2335969.1"/>
    </source>
</evidence>
<keyword evidence="3" id="KW-1185">Reference proteome</keyword>
<sequence>MAAIGGPGTRPAAMSRRNSNPLPPAAAAAGSAGSSHVYVRDLLIARPLPL</sequence>
<evidence type="ECO:0000256" key="1">
    <source>
        <dbReference type="SAM" id="MobiDB-lite"/>
    </source>
</evidence>
<name>A0ABN3FR94_9ACTN</name>
<gene>
    <name evidence="2" type="ORF">GCM10010246_20120</name>
</gene>
<dbReference type="EMBL" id="BAAASD010000006">
    <property type="protein sequence ID" value="GAA2335969.1"/>
    <property type="molecule type" value="Genomic_DNA"/>
</dbReference>
<accession>A0ABN3FR94</accession>